<dbReference type="EMBL" id="OCND01000003">
    <property type="protein sequence ID" value="SOD54396.1"/>
    <property type="molecule type" value="Genomic_DNA"/>
</dbReference>
<keyword evidence="2" id="KW-1185">Reference proteome</keyword>
<organism evidence="1 2">
    <name type="scientific">Pseudoxanthomonas wuyuanensis</name>
    <dbReference type="NCBI Taxonomy" id="1073196"/>
    <lineage>
        <taxon>Bacteria</taxon>
        <taxon>Pseudomonadati</taxon>
        <taxon>Pseudomonadota</taxon>
        <taxon>Gammaproteobacteria</taxon>
        <taxon>Lysobacterales</taxon>
        <taxon>Lysobacteraceae</taxon>
        <taxon>Pseudoxanthomonas</taxon>
    </lineage>
</organism>
<protein>
    <recommendedName>
        <fullName evidence="3">Transposase, IS5 family</fullName>
    </recommendedName>
</protein>
<dbReference type="PANTHER" id="PTHR33803:SF3">
    <property type="entry name" value="BLL1974 PROTEIN"/>
    <property type="match status" value="1"/>
</dbReference>
<reference evidence="1 2" key="1">
    <citation type="submission" date="2017-09" db="EMBL/GenBank/DDBJ databases">
        <authorList>
            <person name="Ehlers B."/>
            <person name="Leendertz F.H."/>
        </authorList>
    </citation>
    <scope>NUCLEOTIDE SEQUENCE [LARGE SCALE GENOMIC DNA]</scope>
    <source>
        <strain evidence="1 2">CGMCC 1.10978</strain>
    </source>
</reference>
<evidence type="ECO:0000313" key="1">
    <source>
        <dbReference type="EMBL" id="SOD54396.1"/>
    </source>
</evidence>
<accession>A0A286D6X9</accession>
<name>A0A286D6X9_9GAMM</name>
<sequence>MRKRSAAADSAAAHADELFRSRLENQIDLRHPLAKLASRMPWGDLEDALAPTLPPVPCNPSSLTRWRQRLGEVGMEELLAQTVAAAR</sequence>
<evidence type="ECO:0000313" key="2">
    <source>
        <dbReference type="Proteomes" id="UP000219374"/>
    </source>
</evidence>
<dbReference type="Proteomes" id="UP000219374">
    <property type="component" value="Unassembled WGS sequence"/>
</dbReference>
<evidence type="ECO:0008006" key="3">
    <source>
        <dbReference type="Google" id="ProtNLM"/>
    </source>
</evidence>
<feature type="non-terminal residue" evidence="1">
    <location>
        <position position="87"/>
    </location>
</feature>
<dbReference type="AlphaFoldDB" id="A0A286D6X9"/>
<dbReference type="PANTHER" id="PTHR33803">
    <property type="entry name" value="IS1478 TRANSPOSASE"/>
    <property type="match status" value="1"/>
</dbReference>
<gene>
    <name evidence="1" type="ORF">SAMN06296416_103321</name>
</gene>
<proteinExistence type="predicted"/>